<dbReference type="AlphaFoldDB" id="C0DZB0"/>
<gene>
    <name evidence="1" type="ORF">CORMATOL_00048</name>
</gene>
<sequence>MLGHNHDGILLHRVLLVAVLVAYSSEHITTFVPATRGGG</sequence>
<comment type="caution">
    <text evidence="1">The sequence shown here is derived from an EMBL/GenBank/DDBJ whole genome shotgun (WGS) entry which is preliminary data.</text>
</comment>
<dbReference type="Proteomes" id="UP000006247">
    <property type="component" value="Unassembled WGS sequence"/>
</dbReference>
<reference evidence="1 2" key="1">
    <citation type="submission" date="2009-01" db="EMBL/GenBank/DDBJ databases">
        <authorList>
            <person name="Fulton L."/>
            <person name="Clifton S."/>
            <person name="Chinwalla A.T."/>
            <person name="Mitreva M."/>
            <person name="Sodergren E."/>
            <person name="Weinstock G."/>
            <person name="Clifton S."/>
            <person name="Dooling D.J."/>
            <person name="Fulton B."/>
            <person name="Minx P."/>
            <person name="Pepin K.H."/>
            <person name="Johnson M."/>
            <person name="Bhonagiri V."/>
            <person name="Nash W.E."/>
            <person name="Mardis E.R."/>
            <person name="Wilson R.K."/>
        </authorList>
    </citation>
    <scope>NUCLEOTIDE SEQUENCE [LARGE SCALE GENOMIC DNA]</scope>
    <source>
        <strain evidence="1 2">ATCC 33806</strain>
    </source>
</reference>
<protein>
    <submittedName>
        <fullName evidence="1">Uncharacterized protein</fullName>
    </submittedName>
</protein>
<name>C0DZB0_9CORY</name>
<evidence type="ECO:0000313" key="2">
    <source>
        <dbReference type="Proteomes" id="UP000006247"/>
    </source>
</evidence>
<evidence type="ECO:0000313" key="1">
    <source>
        <dbReference type="EMBL" id="EEG28396.1"/>
    </source>
</evidence>
<dbReference type="EMBL" id="ACEB01000001">
    <property type="protein sequence ID" value="EEG28396.1"/>
    <property type="molecule type" value="Genomic_DNA"/>
</dbReference>
<accession>C0DZB0</accession>
<organism evidence="1 2">
    <name type="scientific">Corynebacterium matruchotii ATCC 33806</name>
    <dbReference type="NCBI Taxonomy" id="566549"/>
    <lineage>
        <taxon>Bacteria</taxon>
        <taxon>Bacillati</taxon>
        <taxon>Actinomycetota</taxon>
        <taxon>Actinomycetes</taxon>
        <taxon>Mycobacteriales</taxon>
        <taxon>Corynebacteriaceae</taxon>
        <taxon>Corynebacterium</taxon>
    </lineage>
</organism>
<dbReference type="HOGENOM" id="CLU_3308176_0_0_11"/>
<proteinExistence type="predicted"/>